<sequence length="230" mass="25964">MARPGDTVRIQYGYGVDEDDGRRERITVSKVEAPQQGSGTDYPCAIKKRKGRKGKERKRKNAAPVADFVINWERTKTKKKEGEEEKEVDDEDDDDDGADLDGHGRGVSVTAGDGLLESDHLSSYNFSGYLSRHAHAWKESKYHVRVGGRTTNGMRSTSVNKKKELPSLLLDNQHCILASTYFNMHENLIDHAVANSATYRDAREEAKKEKRKREGRKGMEQRGQKESPRA</sequence>
<keyword evidence="3" id="KW-1185">Reference proteome</keyword>
<feature type="region of interest" description="Disordered" evidence="1">
    <location>
        <begin position="198"/>
        <end position="230"/>
    </location>
</feature>
<feature type="compositionally biased region" description="Basic and acidic residues" evidence="1">
    <location>
        <begin position="216"/>
        <end position="230"/>
    </location>
</feature>
<evidence type="ECO:0000313" key="3">
    <source>
        <dbReference type="Proteomes" id="UP000310200"/>
    </source>
</evidence>
<evidence type="ECO:0000256" key="1">
    <source>
        <dbReference type="SAM" id="MobiDB-lite"/>
    </source>
</evidence>
<gene>
    <name evidence="2" type="ORF">DBV15_06359</name>
</gene>
<evidence type="ECO:0000313" key="2">
    <source>
        <dbReference type="EMBL" id="TGZ56560.1"/>
    </source>
</evidence>
<name>A0A4S2L206_9HYME</name>
<dbReference type="EMBL" id="QBLH01000326">
    <property type="protein sequence ID" value="TGZ56560.1"/>
    <property type="molecule type" value="Genomic_DNA"/>
</dbReference>
<proteinExistence type="predicted"/>
<reference evidence="2 3" key="1">
    <citation type="journal article" date="2019" name="Philos. Trans. R. Soc. Lond., B, Biol. Sci.">
        <title>Ant behaviour and brain gene expression of defending hosts depend on the ecological success of the intruding social parasite.</title>
        <authorList>
            <person name="Kaur R."/>
            <person name="Stoldt M."/>
            <person name="Jongepier E."/>
            <person name="Feldmeyer B."/>
            <person name="Menzel F."/>
            <person name="Bornberg-Bauer E."/>
            <person name="Foitzik S."/>
        </authorList>
    </citation>
    <scope>NUCLEOTIDE SEQUENCE [LARGE SCALE GENOMIC DNA]</scope>
    <source>
        <tissue evidence="2">Whole body</tissue>
    </source>
</reference>
<dbReference type="AlphaFoldDB" id="A0A4S2L206"/>
<protein>
    <submittedName>
        <fullName evidence="2">Uncharacterized protein</fullName>
    </submittedName>
</protein>
<feature type="region of interest" description="Disordered" evidence="1">
    <location>
        <begin position="1"/>
        <end position="106"/>
    </location>
</feature>
<accession>A0A4S2L206</accession>
<dbReference type="Proteomes" id="UP000310200">
    <property type="component" value="Unassembled WGS sequence"/>
</dbReference>
<feature type="compositionally biased region" description="Acidic residues" evidence="1">
    <location>
        <begin position="84"/>
        <end position="99"/>
    </location>
</feature>
<organism evidence="2 3">
    <name type="scientific">Temnothorax longispinosus</name>
    <dbReference type="NCBI Taxonomy" id="300112"/>
    <lineage>
        <taxon>Eukaryota</taxon>
        <taxon>Metazoa</taxon>
        <taxon>Ecdysozoa</taxon>
        <taxon>Arthropoda</taxon>
        <taxon>Hexapoda</taxon>
        <taxon>Insecta</taxon>
        <taxon>Pterygota</taxon>
        <taxon>Neoptera</taxon>
        <taxon>Endopterygota</taxon>
        <taxon>Hymenoptera</taxon>
        <taxon>Apocrita</taxon>
        <taxon>Aculeata</taxon>
        <taxon>Formicoidea</taxon>
        <taxon>Formicidae</taxon>
        <taxon>Myrmicinae</taxon>
        <taxon>Temnothorax</taxon>
    </lineage>
</organism>
<comment type="caution">
    <text evidence="2">The sequence shown here is derived from an EMBL/GenBank/DDBJ whole genome shotgun (WGS) entry which is preliminary data.</text>
</comment>
<feature type="compositionally biased region" description="Basic residues" evidence="1">
    <location>
        <begin position="46"/>
        <end position="61"/>
    </location>
</feature>